<dbReference type="InterPro" id="IPR050649">
    <property type="entry name" value="Paired_Homeobox_TFs"/>
</dbReference>
<evidence type="ECO:0000256" key="7">
    <source>
        <dbReference type="SAM" id="MobiDB-lite"/>
    </source>
</evidence>
<dbReference type="SUPFAM" id="SSF46689">
    <property type="entry name" value="Homeodomain-like"/>
    <property type="match status" value="1"/>
</dbReference>
<dbReference type="KEGG" id="ovi:T265_11375"/>
<dbReference type="FunFam" id="1.10.10.60:FF:000679">
    <property type="entry name" value="Homeobox protein aristaless"/>
    <property type="match status" value="1"/>
</dbReference>
<feature type="region of interest" description="Disordered" evidence="7">
    <location>
        <begin position="462"/>
        <end position="481"/>
    </location>
</feature>
<dbReference type="CDD" id="cd00086">
    <property type="entry name" value="homeodomain"/>
    <property type="match status" value="1"/>
</dbReference>
<accession>A0A074ZXP0</accession>
<dbReference type="Gene3D" id="1.10.10.60">
    <property type="entry name" value="Homeodomain-like"/>
    <property type="match status" value="1"/>
</dbReference>
<comment type="subcellular location">
    <subcellularLocation>
        <location evidence="1 5 6">Nucleus</location>
    </subcellularLocation>
</comment>
<dbReference type="RefSeq" id="XP_009176278.1">
    <property type="nucleotide sequence ID" value="XM_009178014.1"/>
</dbReference>
<dbReference type="PRINTS" id="PR00031">
    <property type="entry name" value="HTHREPRESSR"/>
</dbReference>
<dbReference type="STRING" id="6198.A0A074ZXP0"/>
<dbReference type="GO" id="GO:0005634">
    <property type="term" value="C:nucleus"/>
    <property type="evidence" value="ECO:0007669"/>
    <property type="project" value="UniProtKB-SubCell"/>
</dbReference>
<evidence type="ECO:0000256" key="4">
    <source>
        <dbReference type="ARBA" id="ARBA00023242"/>
    </source>
</evidence>
<organism evidence="9 10">
    <name type="scientific">Opisthorchis viverrini</name>
    <name type="common">Southeast Asian liver fluke</name>
    <dbReference type="NCBI Taxonomy" id="6198"/>
    <lineage>
        <taxon>Eukaryota</taxon>
        <taxon>Metazoa</taxon>
        <taxon>Spiralia</taxon>
        <taxon>Lophotrochozoa</taxon>
        <taxon>Platyhelminthes</taxon>
        <taxon>Trematoda</taxon>
        <taxon>Digenea</taxon>
        <taxon>Opisthorchiida</taxon>
        <taxon>Opisthorchiata</taxon>
        <taxon>Opisthorchiidae</taxon>
        <taxon>Opisthorchis</taxon>
    </lineage>
</organism>
<evidence type="ECO:0000256" key="5">
    <source>
        <dbReference type="PROSITE-ProRule" id="PRU00108"/>
    </source>
</evidence>
<dbReference type="EMBL" id="KL597111">
    <property type="protein sequence ID" value="KER19974.1"/>
    <property type="molecule type" value="Genomic_DNA"/>
</dbReference>
<dbReference type="Proteomes" id="UP000054324">
    <property type="component" value="Unassembled WGS sequence"/>
</dbReference>
<dbReference type="GO" id="GO:0000977">
    <property type="term" value="F:RNA polymerase II transcription regulatory region sequence-specific DNA binding"/>
    <property type="evidence" value="ECO:0007669"/>
    <property type="project" value="TreeGrafter"/>
</dbReference>
<dbReference type="InterPro" id="IPR001356">
    <property type="entry name" value="HD"/>
</dbReference>
<dbReference type="PROSITE" id="PS50071">
    <property type="entry name" value="HOMEOBOX_2"/>
    <property type="match status" value="1"/>
</dbReference>
<keyword evidence="3 5" id="KW-0371">Homeobox</keyword>
<dbReference type="InterPro" id="IPR000047">
    <property type="entry name" value="HTH_motif"/>
</dbReference>
<gene>
    <name evidence="9" type="ORF">T265_11375</name>
</gene>
<evidence type="ECO:0000259" key="8">
    <source>
        <dbReference type="PROSITE" id="PS50071"/>
    </source>
</evidence>
<proteinExistence type="predicted"/>
<dbReference type="SMART" id="SM00389">
    <property type="entry name" value="HOX"/>
    <property type="match status" value="1"/>
</dbReference>
<dbReference type="InterPro" id="IPR009057">
    <property type="entry name" value="Homeodomain-like_sf"/>
</dbReference>
<keyword evidence="10" id="KW-1185">Reference proteome</keyword>
<feature type="domain" description="Homeobox" evidence="8">
    <location>
        <begin position="120"/>
        <end position="198"/>
    </location>
</feature>
<evidence type="ECO:0000313" key="10">
    <source>
        <dbReference type="Proteomes" id="UP000054324"/>
    </source>
</evidence>
<name>A0A074ZXP0_OPIVI</name>
<reference evidence="9 10" key="1">
    <citation type="submission" date="2013-11" db="EMBL/GenBank/DDBJ databases">
        <title>Opisthorchis viverrini - life in the bile duct.</title>
        <authorList>
            <person name="Young N.D."/>
            <person name="Nagarajan N."/>
            <person name="Lin S.J."/>
            <person name="Korhonen P.K."/>
            <person name="Jex A.R."/>
            <person name="Hall R.S."/>
            <person name="Safavi-Hemami H."/>
            <person name="Kaewkong W."/>
            <person name="Bertrand D."/>
            <person name="Gao S."/>
            <person name="Seet Q."/>
            <person name="Wongkham S."/>
            <person name="Teh B.T."/>
            <person name="Wongkham C."/>
            <person name="Intapan P.M."/>
            <person name="Maleewong W."/>
            <person name="Yang X."/>
            <person name="Hu M."/>
            <person name="Wang Z."/>
            <person name="Hofmann A."/>
            <person name="Sternberg P.W."/>
            <person name="Tan P."/>
            <person name="Wang J."/>
            <person name="Gasser R.B."/>
        </authorList>
    </citation>
    <scope>NUCLEOTIDE SEQUENCE [LARGE SCALE GENOMIC DNA]</scope>
</reference>
<feature type="DNA-binding region" description="Homeobox" evidence="5">
    <location>
        <begin position="122"/>
        <end position="199"/>
    </location>
</feature>
<feature type="compositionally biased region" description="Low complexity" evidence="7">
    <location>
        <begin position="467"/>
        <end position="481"/>
    </location>
</feature>
<protein>
    <recommendedName>
        <fullName evidence="8">Homeobox domain-containing protein</fullName>
    </recommendedName>
</protein>
<dbReference type="OrthoDB" id="6159439at2759"/>
<dbReference type="GeneID" id="20325543"/>
<dbReference type="PROSITE" id="PS00027">
    <property type="entry name" value="HOMEOBOX_1"/>
    <property type="match status" value="1"/>
</dbReference>
<evidence type="ECO:0000256" key="2">
    <source>
        <dbReference type="ARBA" id="ARBA00023125"/>
    </source>
</evidence>
<dbReference type="PANTHER" id="PTHR24329:SF362">
    <property type="entry name" value="INTESTINE-SPECIFIC HOMEOBOX"/>
    <property type="match status" value="1"/>
</dbReference>
<dbReference type="PANTHER" id="PTHR24329">
    <property type="entry name" value="HOMEOBOX PROTEIN ARISTALESS"/>
    <property type="match status" value="1"/>
</dbReference>
<dbReference type="CTD" id="20325543"/>
<keyword evidence="2 5" id="KW-0238">DNA-binding</keyword>
<dbReference type="GO" id="GO:0000981">
    <property type="term" value="F:DNA-binding transcription factor activity, RNA polymerase II-specific"/>
    <property type="evidence" value="ECO:0007669"/>
    <property type="project" value="InterPro"/>
</dbReference>
<evidence type="ECO:0000256" key="6">
    <source>
        <dbReference type="RuleBase" id="RU000682"/>
    </source>
</evidence>
<evidence type="ECO:0000313" key="9">
    <source>
        <dbReference type="EMBL" id="KER19974.1"/>
    </source>
</evidence>
<dbReference type="AlphaFoldDB" id="A0A074ZXP0"/>
<dbReference type="InterPro" id="IPR017970">
    <property type="entry name" value="Homeobox_CS"/>
</dbReference>
<evidence type="ECO:0000256" key="3">
    <source>
        <dbReference type="ARBA" id="ARBA00023155"/>
    </source>
</evidence>
<sequence>MSICYFSFSVFSSRGMSVSHHLPDSELYKSRPCVMCPANQLTNAQLLDVHFDDTKVWKTSSPLSSITEGQSDLKNRVQSQRSMSAAEFKTNMHKKHEPTYMTHDSGSIPDEQQNCDRAKLKKRRNRTTFTSFQLNEMERIFQSELRQNERFSMFSVFQRQKTHYPDVYAREQLAMRTGLTEARVQVWFQNRRAKWRKRERFGTGHSGLSDGFVSAMTLNGEKRFATNKALQNIGSPVMNAPTFVNRYPSELCKYPAPKLHEAMRSPESSISRKIWADVPAQHAVTQFATVYNFTIPQVPGFPHPAGSFADIQFQKFPNTITWNANERGSPSLPDATHGQLNSEDTVDRTACHSEPSTCSNGYFSQSIFHSDIQKSILPDSQLFEWSGKPEEPSRWLAIDSSQISLSSKHFGEKFKRPSAENVMTPASQANLFKRQTVCPPQPSSFLPLHGLPQTNILGVPNRGGQQSCSLSTSSSVASASDSSSPCVRWIRANELLNNTLISPLANVEEKHSNLYDYATEKTAYLDKVSMLEKHPP</sequence>
<dbReference type="Pfam" id="PF00046">
    <property type="entry name" value="Homeodomain"/>
    <property type="match status" value="1"/>
</dbReference>
<evidence type="ECO:0000256" key="1">
    <source>
        <dbReference type="ARBA" id="ARBA00004123"/>
    </source>
</evidence>
<keyword evidence="4 5" id="KW-0539">Nucleus</keyword>